<evidence type="ECO:0000313" key="2">
    <source>
        <dbReference type="EMBL" id="MDN7228186.1"/>
    </source>
</evidence>
<sequence>MSIQMIALLKIYKKTVTKEDGTTFPASGAQPYAIYENGKMQFIYGAAIRDYFPNSGKIYANNHPIPQQDYYGIFELEEALLYNADLPYSSKYGIKNEVQDIKLYEAINMNIQYETQKYEITNIIQAGFDLNFMPSKDIFLKTSDNYLIGPIQFEEVNGKYFCKEENYIFCYKNEITFYSIYDSFNNSTRHFTIDHPSVKEHVDWIDVAKKDRIISEALKQLKDNEEFGDMSRRVIKGLKKLYTQDQEIHLKERLERAINLIESQTLDKEVTEEYLKLLLNLDVTKQSIQRQVDERFNAEYNKFFEENKKMIKEVRSLKEQDLKVKEELHKKNLKLQFINEELSEVKNTMDFEITKLKEKFSEEYVKQLKEASLPAIVQSCNLQNSNNGKELFAVWQSIEGIKLDNIEGFKINFQHNINEFKGSNSEKLATTILSAVMLNEPILLHGKGSQELAKLITHSISSLQTLVLIPELETTSLNDIHNQYMKFEDTNTIKSLVIHDPHTTSALYSLPTFFREQKWGHEGITPNLTIITLSTLDEAREFIGKMSSSPLIAAGDYIKSTITPYKLRNLQASSLLLNALEEYEIKEESRVLRKRFREWVEDEHGFDIEIPIELTSWLNQLTILFEEENELYDWIYKVFRTSCTLVKEVEVEL</sequence>
<reference evidence="2 3" key="1">
    <citation type="submission" date="2023-06" db="EMBL/GenBank/DDBJ databases">
        <title>Novel species in genus Planococcus.</title>
        <authorList>
            <person name="Ning S."/>
        </authorList>
    </citation>
    <scope>NUCLEOTIDE SEQUENCE [LARGE SCALE GENOMIC DNA]</scope>
    <source>
        <strain evidence="2 3">N064</strain>
    </source>
</reference>
<name>A0ABT8MTF1_9BACL</name>
<organism evidence="2 3">
    <name type="scientific">Planococcus liqunii</name>
    <dbReference type="NCBI Taxonomy" id="3058394"/>
    <lineage>
        <taxon>Bacteria</taxon>
        <taxon>Bacillati</taxon>
        <taxon>Bacillota</taxon>
        <taxon>Bacilli</taxon>
        <taxon>Bacillales</taxon>
        <taxon>Caryophanaceae</taxon>
        <taxon>Planococcus</taxon>
    </lineage>
</organism>
<gene>
    <name evidence="2" type="ORF">QWY15_12840</name>
</gene>
<feature type="coiled-coil region" evidence="1">
    <location>
        <begin position="300"/>
        <end position="348"/>
    </location>
</feature>
<evidence type="ECO:0000256" key="1">
    <source>
        <dbReference type="SAM" id="Coils"/>
    </source>
</evidence>
<evidence type="ECO:0000313" key="3">
    <source>
        <dbReference type="Proteomes" id="UP001172054"/>
    </source>
</evidence>
<keyword evidence="1" id="KW-0175">Coiled coil</keyword>
<proteinExistence type="predicted"/>
<protein>
    <submittedName>
        <fullName evidence="2">Uncharacterized protein</fullName>
    </submittedName>
</protein>
<dbReference type="Proteomes" id="UP001172054">
    <property type="component" value="Unassembled WGS sequence"/>
</dbReference>
<comment type="caution">
    <text evidence="2">The sequence shown here is derived from an EMBL/GenBank/DDBJ whole genome shotgun (WGS) entry which is preliminary data.</text>
</comment>
<dbReference type="EMBL" id="JAUJWW010000005">
    <property type="protein sequence ID" value="MDN7228186.1"/>
    <property type="molecule type" value="Genomic_DNA"/>
</dbReference>
<keyword evidence="3" id="KW-1185">Reference proteome</keyword>
<dbReference type="RefSeq" id="WP_301726665.1">
    <property type="nucleotide sequence ID" value="NZ_JAUJWW010000005.1"/>
</dbReference>
<accession>A0ABT8MTF1</accession>